<feature type="transmembrane region" description="Helical" evidence="1">
    <location>
        <begin position="61"/>
        <end position="81"/>
    </location>
</feature>
<reference evidence="3" key="1">
    <citation type="submission" date="2017-02" db="EMBL/GenBank/DDBJ databases">
        <authorList>
            <person name="Varghese N."/>
            <person name="Submissions S."/>
        </authorList>
    </citation>
    <scope>NUCLEOTIDE SEQUENCE [LARGE SCALE GENOMIC DNA]</scope>
    <source>
        <strain evidence="3">DSM 16521</strain>
    </source>
</reference>
<dbReference type="EMBL" id="FUXM01000018">
    <property type="protein sequence ID" value="SKA02922.1"/>
    <property type="molecule type" value="Genomic_DNA"/>
</dbReference>
<evidence type="ECO:0000313" key="2">
    <source>
        <dbReference type="EMBL" id="SKA02922.1"/>
    </source>
</evidence>
<sequence length="177" mass="20651">MQSSVTINNESEQTQTKEYCLYCMYAYQSPDKPGFIANLGFRFIYTLLAWILLGYKNSAGSSFFVSLLFFVSPLCVDYLKFEPSEKIRKYFKKISLCITFFWVIIGILGVFEIITLNNELHIQLSKDFIAFRSLNINISLLYVWYALMVNVIITLLDWIICEYPAENAKKWANEFNS</sequence>
<feature type="transmembrane region" description="Helical" evidence="1">
    <location>
        <begin position="93"/>
        <end position="116"/>
    </location>
</feature>
<feature type="transmembrane region" description="Helical" evidence="1">
    <location>
        <begin position="35"/>
        <end position="55"/>
    </location>
</feature>
<evidence type="ECO:0000256" key="1">
    <source>
        <dbReference type="SAM" id="Phobius"/>
    </source>
</evidence>
<feature type="transmembrane region" description="Helical" evidence="1">
    <location>
        <begin position="136"/>
        <end position="160"/>
    </location>
</feature>
<dbReference type="RefSeq" id="WP_078665719.1">
    <property type="nucleotide sequence ID" value="NZ_FUXM01000018.1"/>
</dbReference>
<gene>
    <name evidence="2" type="ORF">SAMN02745885_01673</name>
</gene>
<dbReference type="AlphaFoldDB" id="A0A1T4QGV5"/>
<accession>A0A1T4QGV5</accession>
<keyword evidence="3" id="KW-1185">Reference proteome</keyword>
<keyword evidence="1" id="KW-0812">Transmembrane</keyword>
<dbReference type="OrthoDB" id="2991019at2"/>
<dbReference type="Proteomes" id="UP000189933">
    <property type="component" value="Unassembled WGS sequence"/>
</dbReference>
<keyword evidence="1" id="KW-0472">Membrane</keyword>
<evidence type="ECO:0000313" key="3">
    <source>
        <dbReference type="Proteomes" id="UP000189933"/>
    </source>
</evidence>
<name>A0A1T4QGV5_9FIRM</name>
<keyword evidence="1" id="KW-1133">Transmembrane helix</keyword>
<organism evidence="2 3">
    <name type="scientific">Carboxydocella sporoproducens DSM 16521</name>
    <dbReference type="NCBI Taxonomy" id="1121270"/>
    <lineage>
        <taxon>Bacteria</taxon>
        <taxon>Bacillati</taxon>
        <taxon>Bacillota</taxon>
        <taxon>Clostridia</taxon>
        <taxon>Eubacteriales</taxon>
        <taxon>Clostridiales Family XVI. Incertae Sedis</taxon>
        <taxon>Carboxydocella</taxon>
    </lineage>
</organism>
<proteinExistence type="predicted"/>
<protein>
    <submittedName>
        <fullName evidence="2">Uncharacterized protein</fullName>
    </submittedName>
</protein>